<accession>A0A9P6MS57</accession>
<evidence type="ECO:0000313" key="3">
    <source>
        <dbReference type="Proteomes" id="UP000703661"/>
    </source>
</evidence>
<feature type="compositionally biased region" description="Low complexity" evidence="1">
    <location>
        <begin position="53"/>
        <end position="63"/>
    </location>
</feature>
<dbReference type="OrthoDB" id="2277094at2759"/>
<gene>
    <name evidence="2" type="ORF">BGZ80_000502</name>
</gene>
<feature type="compositionally biased region" description="Pro residues" evidence="1">
    <location>
        <begin position="34"/>
        <end position="52"/>
    </location>
</feature>
<keyword evidence="3" id="KW-1185">Reference proteome</keyword>
<feature type="region of interest" description="Disordered" evidence="1">
    <location>
        <begin position="1"/>
        <end position="72"/>
    </location>
</feature>
<dbReference type="Proteomes" id="UP000703661">
    <property type="component" value="Unassembled WGS sequence"/>
</dbReference>
<dbReference type="EMBL" id="JAAAID010001102">
    <property type="protein sequence ID" value="KAG0011698.1"/>
    <property type="molecule type" value="Genomic_DNA"/>
</dbReference>
<dbReference type="AlphaFoldDB" id="A0A9P6MS57"/>
<comment type="caution">
    <text evidence="2">The sequence shown here is derived from an EMBL/GenBank/DDBJ whole genome shotgun (WGS) entry which is preliminary data.</text>
</comment>
<evidence type="ECO:0000256" key="1">
    <source>
        <dbReference type="SAM" id="MobiDB-lite"/>
    </source>
</evidence>
<protein>
    <submittedName>
        <fullName evidence="2">Uncharacterized protein</fullName>
    </submittedName>
</protein>
<organism evidence="2 3">
    <name type="scientific">Entomortierella chlamydospora</name>
    <dbReference type="NCBI Taxonomy" id="101097"/>
    <lineage>
        <taxon>Eukaryota</taxon>
        <taxon>Fungi</taxon>
        <taxon>Fungi incertae sedis</taxon>
        <taxon>Mucoromycota</taxon>
        <taxon>Mortierellomycotina</taxon>
        <taxon>Mortierellomycetes</taxon>
        <taxon>Mortierellales</taxon>
        <taxon>Mortierellaceae</taxon>
        <taxon>Entomortierella</taxon>
    </lineage>
</organism>
<name>A0A9P6MS57_9FUNG</name>
<proteinExistence type="predicted"/>
<evidence type="ECO:0000313" key="2">
    <source>
        <dbReference type="EMBL" id="KAG0011698.1"/>
    </source>
</evidence>
<sequence length="144" mass="16066">MDPKQDPSLPPYSQQPYQQTPQMSSVTPQGQAYPPQPIPQAVPPQAVPPQAIPPQAYQQGQQPLNRPPYQGQQYIQPVQVNQRNEALIAQYRQEIADNEIGCVEICWFLCCGVFGLICCLPKYNAQQRAKTNLKIELAKAPGQP</sequence>
<feature type="compositionally biased region" description="Low complexity" evidence="1">
    <location>
        <begin position="11"/>
        <end position="33"/>
    </location>
</feature>
<reference evidence="2" key="1">
    <citation type="journal article" date="2020" name="Fungal Divers.">
        <title>Resolving the Mortierellaceae phylogeny through synthesis of multi-gene phylogenetics and phylogenomics.</title>
        <authorList>
            <person name="Vandepol N."/>
            <person name="Liber J."/>
            <person name="Desiro A."/>
            <person name="Na H."/>
            <person name="Kennedy M."/>
            <person name="Barry K."/>
            <person name="Grigoriev I.V."/>
            <person name="Miller A.N."/>
            <person name="O'Donnell K."/>
            <person name="Stajich J.E."/>
            <person name="Bonito G."/>
        </authorList>
    </citation>
    <scope>NUCLEOTIDE SEQUENCE</scope>
    <source>
        <strain evidence="2">NRRL 2769</strain>
    </source>
</reference>